<keyword evidence="6" id="KW-1185">Reference proteome</keyword>
<evidence type="ECO:0000313" key="6">
    <source>
        <dbReference type="Proteomes" id="UP000184020"/>
    </source>
</evidence>
<evidence type="ECO:0000256" key="1">
    <source>
        <dbReference type="ARBA" id="ARBA00023015"/>
    </source>
</evidence>
<dbReference type="InterPro" id="IPR039422">
    <property type="entry name" value="MarR/SlyA-like"/>
</dbReference>
<evidence type="ECO:0000256" key="3">
    <source>
        <dbReference type="ARBA" id="ARBA00023163"/>
    </source>
</evidence>
<evidence type="ECO:0000259" key="4">
    <source>
        <dbReference type="PROSITE" id="PS50995"/>
    </source>
</evidence>
<dbReference type="InterPro" id="IPR000835">
    <property type="entry name" value="HTH_MarR-typ"/>
</dbReference>
<dbReference type="STRING" id="229205.SAMN05444372_102122"/>
<dbReference type="GO" id="GO:0003700">
    <property type="term" value="F:DNA-binding transcription factor activity"/>
    <property type="evidence" value="ECO:0007669"/>
    <property type="project" value="InterPro"/>
</dbReference>
<dbReference type="Gene3D" id="1.10.10.10">
    <property type="entry name" value="Winged helix-like DNA-binding domain superfamily/Winged helix DNA-binding domain"/>
    <property type="match status" value="1"/>
</dbReference>
<feature type="domain" description="HTH marR-type" evidence="4">
    <location>
        <begin position="12"/>
        <end position="157"/>
    </location>
</feature>
<dbReference type="InterPro" id="IPR036388">
    <property type="entry name" value="WH-like_DNA-bd_sf"/>
</dbReference>
<dbReference type="AlphaFoldDB" id="A0A1M5GRL0"/>
<dbReference type="Proteomes" id="UP000184020">
    <property type="component" value="Unassembled WGS sequence"/>
</dbReference>
<dbReference type="PROSITE" id="PS50995">
    <property type="entry name" value="HTH_MARR_2"/>
    <property type="match status" value="1"/>
</dbReference>
<accession>A0A1M5GRL0</accession>
<keyword evidence="3" id="KW-0804">Transcription</keyword>
<dbReference type="PANTHER" id="PTHR33164:SF64">
    <property type="entry name" value="TRANSCRIPTIONAL REGULATOR SLYA"/>
    <property type="match status" value="1"/>
</dbReference>
<dbReference type="InterPro" id="IPR036390">
    <property type="entry name" value="WH_DNA-bd_sf"/>
</dbReference>
<evidence type="ECO:0000313" key="5">
    <source>
        <dbReference type="EMBL" id="SHG06379.1"/>
    </source>
</evidence>
<gene>
    <name evidence="5" type="ORF">SAMN05444372_102122</name>
</gene>
<protein>
    <submittedName>
        <fullName evidence="5">Transcriptional regulator, MarR family</fullName>
    </submittedName>
</protein>
<keyword evidence="1" id="KW-0805">Transcription regulation</keyword>
<dbReference type="EMBL" id="FQWF01000002">
    <property type="protein sequence ID" value="SHG06379.1"/>
    <property type="molecule type" value="Genomic_DNA"/>
</dbReference>
<reference evidence="6" key="1">
    <citation type="submission" date="2016-11" db="EMBL/GenBank/DDBJ databases">
        <authorList>
            <person name="Varghese N."/>
            <person name="Submissions S."/>
        </authorList>
    </citation>
    <scope>NUCLEOTIDE SEQUENCE [LARGE SCALE GENOMIC DNA]</scope>
    <source>
        <strain evidence="6">DSM 17659</strain>
    </source>
</reference>
<dbReference type="PRINTS" id="PR00598">
    <property type="entry name" value="HTHMARR"/>
</dbReference>
<proteinExistence type="predicted"/>
<organism evidence="5 6">
    <name type="scientific">Flavobacterium micromati</name>
    <dbReference type="NCBI Taxonomy" id="229205"/>
    <lineage>
        <taxon>Bacteria</taxon>
        <taxon>Pseudomonadati</taxon>
        <taxon>Bacteroidota</taxon>
        <taxon>Flavobacteriia</taxon>
        <taxon>Flavobacteriales</taxon>
        <taxon>Flavobacteriaceae</taxon>
        <taxon>Flavobacterium</taxon>
    </lineage>
</organism>
<keyword evidence="2" id="KW-0238">DNA-binding</keyword>
<dbReference type="SUPFAM" id="SSF46785">
    <property type="entry name" value="Winged helix' DNA-binding domain"/>
    <property type="match status" value="1"/>
</dbReference>
<dbReference type="GO" id="GO:0003677">
    <property type="term" value="F:DNA binding"/>
    <property type="evidence" value="ECO:0007669"/>
    <property type="project" value="UniProtKB-KW"/>
</dbReference>
<evidence type="ECO:0000256" key="2">
    <source>
        <dbReference type="ARBA" id="ARBA00023125"/>
    </source>
</evidence>
<dbReference type="SMART" id="SM00347">
    <property type="entry name" value="HTH_MARR"/>
    <property type="match status" value="1"/>
</dbReference>
<dbReference type="Pfam" id="PF01047">
    <property type="entry name" value="MarR"/>
    <property type="match status" value="1"/>
</dbReference>
<sequence length="163" mass="18993">MRKTQYLFSCLNNLIMETIYSIENLHTILSGRTHSAFNRALLSNFRKNNILLTREQWTILGVLWKNDGCTQQTLANQTSTDKPGITRLIDNLEKENLVERHPDTNDKRLKLIYLTPKGKSIEEEVLNVVNQTLTEAVKDIESERLQIVKETFQQIYDNLETKK</sequence>
<dbReference type="PANTHER" id="PTHR33164">
    <property type="entry name" value="TRANSCRIPTIONAL REGULATOR, MARR FAMILY"/>
    <property type="match status" value="1"/>
</dbReference>
<name>A0A1M5GRL0_9FLAO</name>
<dbReference type="GO" id="GO:0006950">
    <property type="term" value="P:response to stress"/>
    <property type="evidence" value="ECO:0007669"/>
    <property type="project" value="TreeGrafter"/>
</dbReference>